<dbReference type="InterPro" id="IPR027417">
    <property type="entry name" value="P-loop_NTPase"/>
</dbReference>
<dbReference type="RefSeq" id="XP_060550816.1">
    <property type="nucleotide sequence ID" value="XM_060694833.1"/>
</dbReference>
<dbReference type="PANTHER" id="PTHR22878">
    <property type="entry name" value="DYNEIN HEAVY CHAIN 6, AXONEMAL-LIKE-RELATED"/>
    <property type="match status" value="1"/>
</dbReference>
<feature type="compositionally biased region" description="Basic residues" evidence="1">
    <location>
        <begin position="1"/>
        <end position="23"/>
    </location>
</feature>
<dbReference type="Pfam" id="PF12775">
    <property type="entry name" value="AAA_7"/>
    <property type="match status" value="1"/>
</dbReference>
<dbReference type="InterPro" id="IPR026983">
    <property type="entry name" value="DHC"/>
</dbReference>
<dbReference type="Gene3D" id="3.40.50.300">
    <property type="entry name" value="P-loop containing nucleotide triphosphate hydrolases"/>
    <property type="match status" value="1"/>
</dbReference>
<accession>A0ABM3ZR21</accession>
<protein>
    <submittedName>
        <fullName evidence="3">Uncharacterized protein LOC132712625</fullName>
    </submittedName>
</protein>
<proteinExistence type="predicted"/>
<dbReference type="PANTHER" id="PTHR22878:SF72">
    <property type="entry name" value="DYNEIN HEAVY CHAIN 3, AXONEMAL"/>
    <property type="match status" value="1"/>
</dbReference>
<feature type="region of interest" description="Disordered" evidence="1">
    <location>
        <begin position="1"/>
        <end position="41"/>
    </location>
</feature>
<keyword evidence="2" id="KW-1185">Reference proteome</keyword>
<organism evidence="2 3">
    <name type="scientific">Pantherophis guttatus</name>
    <name type="common">Corn snake</name>
    <name type="synonym">Elaphe guttata</name>
    <dbReference type="NCBI Taxonomy" id="94885"/>
    <lineage>
        <taxon>Eukaryota</taxon>
        <taxon>Metazoa</taxon>
        <taxon>Chordata</taxon>
        <taxon>Craniata</taxon>
        <taxon>Vertebrata</taxon>
        <taxon>Euteleostomi</taxon>
        <taxon>Lepidosauria</taxon>
        <taxon>Squamata</taxon>
        <taxon>Bifurcata</taxon>
        <taxon>Unidentata</taxon>
        <taxon>Episquamata</taxon>
        <taxon>Toxicofera</taxon>
        <taxon>Serpentes</taxon>
        <taxon>Colubroidea</taxon>
        <taxon>Colubridae</taxon>
        <taxon>Colubrinae</taxon>
        <taxon>Pantherophis</taxon>
    </lineage>
</organism>
<dbReference type="GeneID" id="132712625"/>
<evidence type="ECO:0000256" key="1">
    <source>
        <dbReference type="SAM" id="MobiDB-lite"/>
    </source>
</evidence>
<evidence type="ECO:0000313" key="3">
    <source>
        <dbReference type="RefSeq" id="XP_060550816.1"/>
    </source>
</evidence>
<dbReference type="Proteomes" id="UP001652622">
    <property type="component" value="Unplaced"/>
</dbReference>
<evidence type="ECO:0000313" key="2">
    <source>
        <dbReference type="Proteomes" id="UP001652622"/>
    </source>
</evidence>
<reference evidence="3" key="1">
    <citation type="submission" date="2025-08" db="UniProtKB">
        <authorList>
            <consortium name="RefSeq"/>
        </authorList>
    </citation>
    <scope>IDENTIFICATION</scope>
    <source>
        <tissue evidence="3">Blood</tissue>
    </source>
</reference>
<name>A0ABM3ZR21_PANGU</name>
<gene>
    <name evidence="3" type="primary">LOC132712625</name>
</gene>
<sequence length="101" mass="11643">MLLFRKQKRGKSRNQMRHRKTKQYHSSPGSFSGERRGLDSTPLGKRAFAFVDDLNMPAKERDGAQPSIELLQQWIDHGYRVLHFNSPISNASFITEKGQVK</sequence>